<dbReference type="OrthoDB" id="5464833at2"/>
<gene>
    <name evidence="1" type="ORF">GCM10017566_27370</name>
</gene>
<name>A0A8H9MB00_9PSEU</name>
<evidence type="ECO:0008006" key="3">
    <source>
        <dbReference type="Google" id="ProtNLM"/>
    </source>
</evidence>
<keyword evidence="2" id="KW-1185">Reference proteome</keyword>
<protein>
    <recommendedName>
        <fullName evidence="3">SRPBCC family protein</fullName>
    </recommendedName>
</protein>
<dbReference type="EMBL" id="BNAV01000003">
    <property type="protein sequence ID" value="GHF52526.1"/>
    <property type="molecule type" value="Genomic_DNA"/>
</dbReference>
<evidence type="ECO:0000313" key="1">
    <source>
        <dbReference type="EMBL" id="GHF52526.1"/>
    </source>
</evidence>
<comment type="caution">
    <text evidence="1">The sequence shown here is derived from an EMBL/GenBank/DDBJ whole genome shotgun (WGS) entry which is preliminary data.</text>
</comment>
<reference evidence="1" key="1">
    <citation type="journal article" date="2014" name="Int. J. Syst. Evol. Microbiol.">
        <title>Complete genome sequence of Corynebacterium casei LMG S-19264T (=DSM 44701T), isolated from a smear-ripened cheese.</title>
        <authorList>
            <consortium name="US DOE Joint Genome Institute (JGI-PGF)"/>
            <person name="Walter F."/>
            <person name="Albersmeier A."/>
            <person name="Kalinowski J."/>
            <person name="Ruckert C."/>
        </authorList>
    </citation>
    <scope>NUCLEOTIDE SEQUENCE</scope>
    <source>
        <strain evidence="1">CGMCC 4.7679</strain>
    </source>
</reference>
<accession>A0A8H9MB00</accession>
<dbReference type="Proteomes" id="UP000658656">
    <property type="component" value="Unassembled WGS sequence"/>
</dbReference>
<proteinExistence type="predicted"/>
<dbReference type="RefSeq" id="WP_145939342.1">
    <property type="nucleotide sequence ID" value="NZ_BNAV01000003.1"/>
</dbReference>
<sequence>MNGTEIREALLADHYAPRYDVMQTRHLVTAVPAADAYRALRDLDFTTVGGFGFWLRGRPAHLTFDDLAADSGWVVLGERPGAEIAAGVAWRPTLEWRRIEPAEFPAFAEPGWGKIVFSLSAAPYGESRALLTSDVRVALNDTAGRAKFRAYWAILGPIVGGIQAAALRAAGE</sequence>
<dbReference type="AlphaFoldDB" id="A0A8H9MB00"/>
<evidence type="ECO:0000313" key="2">
    <source>
        <dbReference type="Proteomes" id="UP000658656"/>
    </source>
</evidence>
<organism evidence="1 2">
    <name type="scientific">Amycolatopsis bartoniae</name>
    <dbReference type="NCBI Taxonomy" id="941986"/>
    <lineage>
        <taxon>Bacteria</taxon>
        <taxon>Bacillati</taxon>
        <taxon>Actinomycetota</taxon>
        <taxon>Actinomycetes</taxon>
        <taxon>Pseudonocardiales</taxon>
        <taxon>Pseudonocardiaceae</taxon>
        <taxon>Amycolatopsis</taxon>
    </lineage>
</organism>
<reference evidence="1" key="2">
    <citation type="submission" date="2020-09" db="EMBL/GenBank/DDBJ databases">
        <authorList>
            <person name="Sun Q."/>
            <person name="Zhou Y."/>
        </authorList>
    </citation>
    <scope>NUCLEOTIDE SEQUENCE</scope>
    <source>
        <strain evidence="1">CGMCC 4.7679</strain>
    </source>
</reference>